<reference evidence="2 3" key="1">
    <citation type="submission" date="2013-02" db="EMBL/GenBank/DDBJ databases">
        <title>The Genome Sequence of Acinetobacter sp. CIP 70.18.</title>
        <authorList>
            <consortium name="The Broad Institute Genome Sequencing Platform"/>
            <consortium name="The Broad Institute Genome Sequencing Center for Infectious Disease"/>
            <person name="Cerqueira G."/>
            <person name="Feldgarden M."/>
            <person name="Courvalin P."/>
            <person name="Perichon B."/>
            <person name="Grillot-Courvalin C."/>
            <person name="Clermont D."/>
            <person name="Rocha E."/>
            <person name="Yoon E.-J."/>
            <person name="Nemec A."/>
            <person name="Walker B."/>
            <person name="Young S.K."/>
            <person name="Zeng Q."/>
            <person name="Gargeya S."/>
            <person name="Fitzgerald M."/>
            <person name="Haas B."/>
            <person name="Abouelleil A."/>
            <person name="Alvarado L."/>
            <person name="Arachchi H.M."/>
            <person name="Berlin A.M."/>
            <person name="Chapman S.B."/>
            <person name="Dewar J."/>
            <person name="Goldberg J."/>
            <person name="Griggs A."/>
            <person name="Gujja S."/>
            <person name="Hansen M."/>
            <person name="Howarth C."/>
            <person name="Imamovic A."/>
            <person name="Larimer J."/>
            <person name="McCowan C."/>
            <person name="Murphy C."/>
            <person name="Neiman D."/>
            <person name="Pearson M."/>
            <person name="Priest M."/>
            <person name="Roberts A."/>
            <person name="Saif S."/>
            <person name="Shea T."/>
            <person name="Sisk P."/>
            <person name="Sykes S."/>
            <person name="Wortman J."/>
            <person name="Nusbaum C."/>
            <person name="Birren B."/>
        </authorList>
    </citation>
    <scope>NUCLEOTIDE SEQUENCE [LARGE SCALE GENOMIC DNA]</scope>
    <source>
        <strain evidence="2 3">CIP 70.18</strain>
    </source>
</reference>
<organism evidence="2 3">
    <name type="scientific">Acinetobacter higginsii</name>
    <dbReference type="NCBI Taxonomy" id="70347"/>
    <lineage>
        <taxon>Bacteria</taxon>
        <taxon>Pseudomonadati</taxon>
        <taxon>Pseudomonadota</taxon>
        <taxon>Gammaproteobacteria</taxon>
        <taxon>Moraxellales</taxon>
        <taxon>Moraxellaceae</taxon>
        <taxon>Acinetobacter</taxon>
    </lineage>
</organism>
<dbReference type="HOGENOM" id="CLU_157026_1_0_6"/>
<dbReference type="EMBL" id="APRN01000036">
    <property type="protein sequence ID" value="ENX57626.1"/>
    <property type="molecule type" value="Genomic_DNA"/>
</dbReference>
<dbReference type="Proteomes" id="UP000013084">
    <property type="component" value="Unassembled WGS sequence"/>
</dbReference>
<dbReference type="PATRIC" id="fig|1217700.3.peg.1953"/>
<dbReference type="AlphaFoldDB" id="N9SSL9"/>
<dbReference type="RefSeq" id="WP_005203046.1">
    <property type="nucleotide sequence ID" value="NZ_KB850072.1"/>
</dbReference>
<gene>
    <name evidence="2" type="ORF">F902_02023</name>
</gene>
<proteinExistence type="predicted"/>
<feature type="region of interest" description="Disordered" evidence="1">
    <location>
        <begin position="1"/>
        <end position="20"/>
    </location>
</feature>
<comment type="caution">
    <text evidence="2">The sequence shown here is derived from an EMBL/GenBank/DDBJ whole genome shotgun (WGS) entry which is preliminary data.</text>
</comment>
<accession>N9SSL9</accession>
<dbReference type="OrthoDB" id="6694145at2"/>
<evidence type="ECO:0000256" key="1">
    <source>
        <dbReference type="SAM" id="MobiDB-lite"/>
    </source>
</evidence>
<name>N9SSL9_9GAMM</name>
<evidence type="ECO:0000313" key="2">
    <source>
        <dbReference type="EMBL" id="ENX57626.1"/>
    </source>
</evidence>
<evidence type="ECO:0000313" key="3">
    <source>
        <dbReference type="Proteomes" id="UP000013084"/>
    </source>
</evidence>
<sequence>MISQDKFNSKPEFKQTQSIQSMYDPAIHTLSRMLEKRKAILRKRNDDEGKAAVNFDEFKKELMSEHRISLWFANEVVSSLKRAGKINCFGSYINLPIKADEA</sequence>
<keyword evidence="3" id="KW-1185">Reference proteome</keyword>
<protein>
    <submittedName>
        <fullName evidence="2">Uncharacterized protein</fullName>
    </submittedName>
</protein>